<accession>A0A2S7T613</accession>
<name>A0A2S7T613_9FLAO</name>
<keyword evidence="3" id="KW-1185">Reference proteome</keyword>
<dbReference type="AlphaFoldDB" id="A0A2S7T613"/>
<evidence type="ECO:0000313" key="2">
    <source>
        <dbReference type="EMBL" id="PQJ15370.1"/>
    </source>
</evidence>
<organism evidence="2 3">
    <name type="scientific">Aureicoccus marinus</name>
    <dbReference type="NCBI Taxonomy" id="754435"/>
    <lineage>
        <taxon>Bacteria</taxon>
        <taxon>Pseudomonadati</taxon>
        <taxon>Bacteroidota</taxon>
        <taxon>Flavobacteriia</taxon>
        <taxon>Flavobacteriales</taxon>
        <taxon>Flavobacteriaceae</taxon>
        <taxon>Aureicoccus</taxon>
    </lineage>
</organism>
<evidence type="ECO:0000313" key="3">
    <source>
        <dbReference type="Proteomes" id="UP000239366"/>
    </source>
</evidence>
<gene>
    <name evidence="2" type="ORF">BST99_06115</name>
</gene>
<dbReference type="RefSeq" id="WP_105001021.1">
    <property type="nucleotide sequence ID" value="NZ_MQVX01000001.1"/>
</dbReference>
<keyword evidence="1" id="KW-0732">Signal</keyword>
<protein>
    <submittedName>
        <fullName evidence="2">Uncharacterized protein</fullName>
    </submittedName>
</protein>
<evidence type="ECO:0000256" key="1">
    <source>
        <dbReference type="SAM" id="SignalP"/>
    </source>
</evidence>
<dbReference type="EMBL" id="MQVX01000001">
    <property type="protein sequence ID" value="PQJ15370.1"/>
    <property type="molecule type" value="Genomic_DNA"/>
</dbReference>
<feature type="signal peptide" evidence="1">
    <location>
        <begin position="1"/>
        <end position="19"/>
    </location>
</feature>
<feature type="chain" id="PRO_5015572629" evidence="1">
    <location>
        <begin position="20"/>
        <end position="205"/>
    </location>
</feature>
<sequence>MKKQLLLFALLLSGSLLLGQESGNYILIINGDSIPLDLDKEYIRNPDSKKKRMTLKLVQPSILTYSDEMVAFNYDRGLSVSDTKLDLGIEQCMVMKSTGSGFLVQKYKSINPSALAGFMMDEITKESVGYGYEKVEEPYEKTLASGHTIKGIRAVLTYQGEKEVYTVATYGSGNRGVVMVTMLLYNDFEDKRMIDRMVNSLRILE</sequence>
<dbReference type="OrthoDB" id="851233at2"/>
<dbReference type="Proteomes" id="UP000239366">
    <property type="component" value="Unassembled WGS sequence"/>
</dbReference>
<comment type="caution">
    <text evidence="2">The sequence shown here is derived from an EMBL/GenBank/DDBJ whole genome shotgun (WGS) entry which is preliminary data.</text>
</comment>
<reference evidence="3" key="1">
    <citation type="submission" date="2016-11" db="EMBL/GenBank/DDBJ databases">
        <title>Trade-off between light-utilization and light-protection in marine flavobacteria.</title>
        <authorList>
            <person name="Kumagai Y."/>
            <person name="Yoshizawa S."/>
            <person name="Kogure K."/>
        </authorList>
    </citation>
    <scope>NUCLEOTIDE SEQUENCE [LARGE SCALE GENOMIC DNA]</scope>
    <source>
        <strain evidence="3">SG-18</strain>
    </source>
</reference>
<proteinExistence type="predicted"/>